<evidence type="ECO:0000313" key="4">
    <source>
        <dbReference type="Proteomes" id="UP000031449"/>
    </source>
</evidence>
<dbReference type="GO" id="GO:0009088">
    <property type="term" value="P:threonine biosynthetic process"/>
    <property type="evidence" value="ECO:0007669"/>
    <property type="project" value="TreeGrafter"/>
</dbReference>
<protein>
    <recommendedName>
        <fullName evidence="2">Aminoglycoside phosphotransferase domain-containing protein</fullName>
    </recommendedName>
</protein>
<organism evidence="3 4">
    <name type="scientific">Jeotgalibacillus malaysiensis</name>
    <dbReference type="NCBI Taxonomy" id="1508404"/>
    <lineage>
        <taxon>Bacteria</taxon>
        <taxon>Bacillati</taxon>
        <taxon>Bacillota</taxon>
        <taxon>Bacilli</taxon>
        <taxon>Bacillales</taxon>
        <taxon>Caryophanaceae</taxon>
        <taxon>Jeotgalibacillus</taxon>
    </lineage>
</organism>
<gene>
    <name evidence="3" type="ORF">JMA_05920</name>
</gene>
<dbReference type="AlphaFoldDB" id="A0A0B5APB8"/>
<name>A0A0B5APB8_9BACL</name>
<dbReference type="EMBL" id="CP009416">
    <property type="protein sequence ID" value="AJD89909.1"/>
    <property type="molecule type" value="Genomic_DNA"/>
</dbReference>
<dbReference type="SUPFAM" id="SSF56112">
    <property type="entry name" value="Protein kinase-like (PK-like)"/>
    <property type="match status" value="1"/>
</dbReference>
<dbReference type="Gene3D" id="3.90.1200.10">
    <property type="match status" value="1"/>
</dbReference>
<feature type="domain" description="Aminoglycoside phosphotransferase" evidence="2">
    <location>
        <begin position="36"/>
        <end position="243"/>
    </location>
</feature>
<dbReference type="BioCyc" id="JESP1508404:G14D9-9809-MONOMER"/>
<keyword evidence="4" id="KW-1185">Reference proteome</keyword>
<dbReference type="Gene3D" id="3.30.200.20">
    <property type="entry name" value="Phosphorylase Kinase, domain 1"/>
    <property type="match status" value="1"/>
</dbReference>
<dbReference type="GO" id="GO:0004413">
    <property type="term" value="F:homoserine kinase activity"/>
    <property type="evidence" value="ECO:0007669"/>
    <property type="project" value="TreeGrafter"/>
</dbReference>
<dbReference type="InterPro" id="IPR002575">
    <property type="entry name" value="Aminoglycoside_PTrfase"/>
</dbReference>
<comment type="similarity">
    <text evidence="1">Belongs to the pseudomonas-type ThrB family.</text>
</comment>
<proteinExistence type="inferred from homology"/>
<dbReference type="KEGG" id="jeo:JMA_05920"/>
<accession>A0A0B5APB8</accession>
<dbReference type="Proteomes" id="UP000031449">
    <property type="component" value="Chromosome"/>
</dbReference>
<sequence length="322" mass="37504">MIHIKHSLIGEQTIQDLAHDYDLPGVTECLFLARGLNDTYVLKTNEDNYIFRVYRKGWREEDAILFELEAIEFAQHEGIHSSVPIKRKDRQYLTKIEAPEGTRYGVMFTYSKGERPEITEENSGRIGRALANLHNATDKFKPTYSRGYELNVNHLLKAPVAIIMKRLGHALTEEQETLLHEAVSKVKEVAENKELSYGFCHGDFHNFNFHLHDGNLEAFDYDCCGVGYRAYDMAVFWWNLKNNYPQQEKTCWRSFLNGYESVRKIDEVDKKALPYFVAARRIWFMGVLAANEDVWGRAWINEQNMNHFFGQLSSDVRGFKDK</sequence>
<evidence type="ECO:0000259" key="2">
    <source>
        <dbReference type="Pfam" id="PF01636"/>
    </source>
</evidence>
<dbReference type="InterPro" id="IPR050249">
    <property type="entry name" value="Pseudomonas-type_ThrB"/>
</dbReference>
<dbReference type="STRING" id="1508404.JMA_05920"/>
<evidence type="ECO:0000256" key="1">
    <source>
        <dbReference type="ARBA" id="ARBA00038240"/>
    </source>
</evidence>
<reference evidence="3 4" key="1">
    <citation type="submission" date="2014-08" db="EMBL/GenBank/DDBJ databases">
        <title>Complete genome of a marine bacteria Jeotgalibacillus malaysiensis.</title>
        <authorList>
            <person name="Yaakop A.S."/>
            <person name="Chan K.-G."/>
            <person name="Goh K.M."/>
        </authorList>
    </citation>
    <scope>NUCLEOTIDE SEQUENCE [LARGE SCALE GENOMIC DNA]</scope>
    <source>
        <strain evidence="3 4">D5</strain>
    </source>
</reference>
<dbReference type="HOGENOM" id="CLU_044821_0_0_9"/>
<dbReference type="PANTHER" id="PTHR21064:SF6">
    <property type="entry name" value="AMINOGLYCOSIDE PHOSPHOTRANSFERASE DOMAIN-CONTAINING PROTEIN"/>
    <property type="match status" value="1"/>
</dbReference>
<evidence type="ECO:0000313" key="3">
    <source>
        <dbReference type="EMBL" id="AJD89909.1"/>
    </source>
</evidence>
<dbReference type="InterPro" id="IPR011009">
    <property type="entry name" value="Kinase-like_dom_sf"/>
</dbReference>
<dbReference type="Pfam" id="PF01636">
    <property type="entry name" value="APH"/>
    <property type="match status" value="1"/>
</dbReference>
<dbReference type="PANTHER" id="PTHR21064">
    <property type="entry name" value="AMINOGLYCOSIDE PHOSPHOTRANSFERASE DOMAIN-CONTAINING PROTEIN-RELATED"/>
    <property type="match status" value="1"/>
</dbReference>
<dbReference type="OrthoDB" id="9800774at2"/>